<name>A0A806FZY1_BIFAN</name>
<keyword evidence="2" id="KW-0808">Transferase</keyword>
<dbReference type="KEGG" id="bnm:BALAC2494_01223"/>
<evidence type="ECO:0000313" key="3">
    <source>
        <dbReference type="Proteomes" id="UP000008394"/>
    </source>
</evidence>
<dbReference type="AlphaFoldDB" id="A0A806FZY1"/>
<reference evidence="2 3" key="1">
    <citation type="journal article" date="2011" name="J. Bacteriol.">
        <title>Genome Sequence of the Probiotic Strain Bifidobacterium animalis subsp. lactis CNCM I-2494.</title>
        <authorList>
            <person name="Chervaux C."/>
            <person name="Grimaldi C."/>
            <person name="Bolotin A."/>
            <person name="Quinquis B."/>
            <person name="Legrain-Raspaud S."/>
            <person name="van Hylckama Vlieg J.E."/>
            <person name="Denariaz G."/>
            <person name="Smokvina T."/>
        </authorList>
    </citation>
    <scope>NUCLEOTIDE SEQUENCE [LARGE SCALE GENOMIC DNA]</scope>
    <source>
        <strain evidence="2 3">CNCM I-2494</strain>
    </source>
</reference>
<evidence type="ECO:0000259" key="1">
    <source>
        <dbReference type="Pfam" id="PF00535"/>
    </source>
</evidence>
<dbReference type="SUPFAM" id="SSF53448">
    <property type="entry name" value="Nucleotide-diphospho-sugar transferases"/>
    <property type="match status" value="1"/>
</dbReference>
<dbReference type="InterPro" id="IPR029044">
    <property type="entry name" value="Nucleotide-diphossugar_trans"/>
</dbReference>
<dbReference type="Gene3D" id="3.90.550.60">
    <property type="match status" value="1"/>
</dbReference>
<dbReference type="InterPro" id="IPR001173">
    <property type="entry name" value="Glyco_trans_2-like"/>
</dbReference>
<protein>
    <submittedName>
        <fullName evidence="2">UDP-galactofuranosyl transferase</fullName>
    </submittedName>
</protein>
<organism evidence="2 3">
    <name type="scientific">Bifidobacterium animalis subsp. lactis CNCM I-2494</name>
    <dbReference type="NCBI Taxonomy" id="1042403"/>
    <lineage>
        <taxon>Bacteria</taxon>
        <taxon>Bacillati</taxon>
        <taxon>Actinomycetota</taxon>
        <taxon>Actinomycetes</taxon>
        <taxon>Bifidobacteriales</taxon>
        <taxon>Bifidobacteriaceae</taxon>
        <taxon>Bifidobacterium</taxon>
    </lineage>
</organism>
<dbReference type="Proteomes" id="UP000008394">
    <property type="component" value="Chromosome"/>
</dbReference>
<accession>A0A806FZY1</accession>
<proteinExistence type="predicted"/>
<dbReference type="EMBL" id="CP002915">
    <property type="protein sequence ID" value="AEK30990.1"/>
    <property type="molecule type" value="Genomic_DNA"/>
</dbReference>
<dbReference type="RefSeq" id="WP_004219229.1">
    <property type="nucleotide sequence ID" value="NC_017215.1"/>
</dbReference>
<gene>
    <name evidence="2" type="ORF">BALAC2494_01223</name>
</gene>
<feature type="domain" description="Glycosyltransferase 2-like" evidence="1">
    <location>
        <begin position="160"/>
        <end position="267"/>
    </location>
</feature>
<dbReference type="GO" id="GO:0016740">
    <property type="term" value="F:transferase activity"/>
    <property type="evidence" value="ECO:0007669"/>
    <property type="project" value="UniProtKB-KW"/>
</dbReference>
<evidence type="ECO:0000313" key="2">
    <source>
        <dbReference type="EMBL" id="AEK30990.1"/>
    </source>
</evidence>
<dbReference type="GeneID" id="29696450"/>
<dbReference type="Pfam" id="PF00535">
    <property type="entry name" value="Glycos_transf_2"/>
    <property type="match status" value="1"/>
</dbReference>
<sequence>MPSIRFANVLLETKPRALSYPTMYYHTDQLITPSGENGEWTINGAGTVDFTTYFNALSVLKLQKYTRATGFALHIDVKSAGEVTLTQTCAERLSMNPEIVKDNSQTVAGDNDWHTVTLDISVDEHTVLAGFQIATTAATEIRNGYYEVSFDGEPRDVELSIATTTFRKEKFIERNIELVKTELLASDYDIAKHLTMHVIDNGSTLDAAALSDEHVIVTPNENVGGAGGFARGMIESLEQSTPATHVLLMDDDVEVSPESILRTYNLLRIVNDEYAEAFVSGAMLNIEDTQDQKEDTGFISTYDGSCVPAKPPLQVTKFVDVVYNECFDESVCVPEDAHRYAAWWYCVIPTTVIERNGLPLPIFVRFDDVEYGIRCNPKFMTMNGICVWHAKFDIRYNAGVERYQTVRNQMIGQAVTGLAPSMKTMLHSLHHMVDLESRKFNYTDAELALDGFEDFLKGPKFIMQPVAQERFMRANREKEKLVPFDELKKQAAEMGITDFDPDMLTRQVIDFDEPRSFQQRVFDFVTKNGQRFGTDKLVAIRFDGRGDEPETALGSDGDRVEYTIIPSAGWLYPAGMIHNENVIIAIDWATRKGVIRVKDAKRYKEVMKRYKRDMAYYKKHADRLAAEYLAAGPQMQSMRFWKQYLGMD</sequence>